<dbReference type="Proteomes" id="UP000770717">
    <property type="component" value="Unassembled WGS sequence"/>
</dbReference>
<keyword evidence="5" id="KW-0677">Repeat</keyword>
<dbReference type="FunFam" id="1.50.40.10:FF:000049">
    <property type="entry name" value="Solute carrier family 25 member 45"/>
    <property type="match status" value="1"/>
</dbReference>
<evidence type="ECO:0000256" key="7">
    <source>
        <dbReference type="ARBA" id="ARBA00022989"/>
    </source>
</evidence>
<evidence type="ECO:0000256" key="10">
    <source>
        <dbReference type="PROSITE-ProRule" id="PRU00282"/>
    </source>
</evidence>
<evidence type="ECO:0000256" key="11">
    <source>
        <dbReference type="RuleBase" id="RU000488"/>
    </source>
</evidence>
<proteinExistence type="inferred from homology"/>
<dbReference type="PANTHER" id="PTHR45624">
    <property type="entry name" value="MITOCHONDRIAL BASIC AMINO ACIDS TRANSPORTER-RELATED"/>
    <property type="match status" value="1"/>
</dbReference>
<comment type="subcellular location">
    <subcellularLocation>
        <location evidence="1">Mitochondrion inner membrane</location>
        <topology evidence="1">Multi-pass membrane protein</topology>
    </subcellularLocation>
</comment>
<keyword evidence="6" id="KW-0999">Mitochondrion inner membrane</keyword>
<name>A0A8J6KAE9_ELECQ</name>
<evidence type="ECO:0000256" key="2">
    <source>
        <dbReference type="ARBA" id="ARBA00006375"/>
    </source>
</evidence>
<feature type="repeat" description="Solcar" evidence="10">
    <location>
        <begin position="1"/>
        <end position="81"/>
    </location>
</feature>
<dbReference type="InterPro" id="IPR018108">
    <property type="entry name" value="MCP_transmembrane"/>
</dbReference>
<evidence type="ECO:0000256" key="4">
    <source>
        <dbReference type="ARBA" id="ARBA00022692"/>
    </source>
</evidence>
<evidence type="ECO:0008006" key="14">
    <source>
        <dbReference type="Google" id="ProtNLM"/>
    </source>
</evidence>
<evidence type="ECO:0000256" key="1">
    <source>
        <dbReference type="ARBA" id="ARBA00004448"/>
    </source>
</evidence>
<dbReference type="PROSITE" id="PS50920">
    <property type="entry name" value="SOLCAR"/>
    <property type="match status" value="3"/>
</dbReference>
<dbReference type="Gene3D" id="1.50.40.10">
    <property type="entry name" value="Mitochondrial carrier domain"/>
    <property type="match status" value="2"/>
</dbReference>
<comment type="similarity">
    <text evidence="2 11">Belongs to the mitochondrial carrier (TC 2.A.29) family.</text>
</comment>
<organism evidence="12 13">
    <name type="scientific">Eleutherodactylus coqui</name>
    <name type="common">Puerto Rican coqui</name>
    <dbReference type="NCBI Taxonomy" id="57060"/>
    <lineage>
        <taxon>Eukaryota</taxon>
        <taxon>Metazoa</taxon>
        <taxon>Chordata</taxon>
        <taxon>Craniata</taxon>
        <taxon>Vertebrata</taxon>
        <taxon>Euteleostomi</taxon>
        <taxon>Amphibia</taxon>
        <taxon>Batrachia</taxon>
        <taxon>Anura</taxon>
        <taxon>Neobatrachia</taxon>
        <taxon>Hyloidea</taxon>
        <taxon>Eleutherodactylidae</taxon>
        <taxon>Eleutherodactylinae</taxon>
        <taxon>Eleutherodactylus</taxon>
        <taxon>Eleutherodactylus</taxon>
    </lineage>
</organism>
<dbReference type="Pfam" id="PF00153">
    <property type="entry name" value="Mito_carr"/>
    <property type="match status" value="3"/>
</dbReference>
<dbReference type="SUPFAM" id="SSF103506">
    <property type="entry name" value="Mitochondrial carrier"/>
    <property type="match status" value="1"/>
</dbReference>
<keyword evidence="7" id="KW-1133">Transmembrane helix</keyword>
<dbReference type="AlphaFoldDB" id="A0A8J6KAE9"/>
<gene>
    <name evidence="12" type="ORF">GDO78_010610</name>
</gene>
<dbReference type="InterPro" id="IPR002067">
    <property type="entry name" value="MCP"/>
</dbReference>
<dbReference type="PRINTS" id="PR00926">
    <property type="entry name" value="MITOCARRIER"/>
</dbReference>
<keyword evidence="3 11" id="KW-0813">Transport</keyword>
<keyword evidence="13" id="KW-1185">Reference proteome</keyword>
<evidence type="ECO:0000256" key="9">
    <source>
        <dbReference type="ARBA" id="ARBA00023136"/>
    </source>
</evidence>
<keyword evidence="4 10" id="KW-0812">Transmembrane</keyword>
<dbReference type="PANTHER" id="PTHR45624:SF3">
    <property type="entry name" value="SOLUTE CARRIER FAMILY 25 MEMBER 47"/>
    <property type="match status" value="1"/>
</dbReference>
<evidence type="ECO:0000313" key="13">
    <source>
        <dbReference type="Proteomes" id="UP000770717"/>
    </source>
</evidence>
<accession>A0A8J6KAE9</accession>
<feature type="repeat" description="Solcar" evidence="10">
    <location>
        <begin position="200"/>
        <end position="287"/>
    </location>
</feature>
<dbReference type="InterPro" id="IPR050567">
    <property type="entry name" value="Mitochondrial_Carrier"/>
</dbReference>
<dbReference type="GO" id="GO:0022857">
    <property type="term" value="F:transmembrane transporter activity"/>
    <property type="evidence" value="ECO:0007669"/>
    <property type="project" value="TreeGrafter"/>
</dbReference>
<keyword evidence="9 10" id="KW-0472">Membrane</keyword>
<evidence type="ECO:0000256" key="5">
    <source>
        <dbReference type="ARBA" id="ARBA00022737"/>
    </source>
</evidence>
<reference evidence="12" key="1">
    <citation type="thesis" date="2020" institute="ProQuest LLC" country="789 East Eisenhower Parkway, Ann Arbor, MI, USA">
        <title>Comparative Genomics and Chromosome Evolution.</title>
        <authorList>
            <person name="Mudd A.B."/>
        </authorList>
    </citation>
    <scope>NUCLEOTIDE SEQUENCE</scope>
    <source>
        <strain evidence="12">HN-11 Male</strain>
        <tissue evidence="12">Kidney and liver</tissue>
    </source>
</reference>
<dbReference type="EMBL" id="WNTK01000006">
    <property type="protein sequence ID" value="KAG9481474.1"/>
    <property type="molecule type" value="Genomic_DNA"/>
</dbReference>
<dbReference type="OrthoDB" id="193856at2759"/>
<evidence type="ECO:0000256" key="6">
    <source>
        <dbReference type="ARBA" id="ARBA00022792"/>
    </source>
</evidence>
<evidence type="ECO:0000256" key="3">
    <source>
        <dbReference type="ARBA" id="ARBA00022448"/>
    </source>
</evidence>
<dbReference type="InterPro" id="IPR023395">
    <property type="entry name" value="MCP_dom_sf"/>
</dbReference>
<dbReference type="GO" id="GO:0005743">
    <property type="term" value="C:mitochondrial inner membrane"/>
    <property type="evidence" value="ECO:0007669"/>
    <property type="project" value="UniProtKB-SubCell"/>
</dbReference>
<protein>
    <recommendedName>
        <fullName evidence="14">Solute carrier family 25 member 47</fullName>
    </recommendedName>
</protein>
<evidence type="ECO:0000256" key="8">
    <source>
        <dbReference type="ARBA" id="ARBA00023128"/>
    </source>
</evidence>
<sequence>MADFIAGALGGACGVMVGYPLDTVKVRIQTQRSYTGIWHCICSTYKVEKVSGFFKGMSMPISTVSVSSSIVFGVYRNCLHNLCKLKYGIPNVTPSKLDIFLSGYAAGAVQVLVSSPADMAKVRLQTQVSPHCSNMCSLLAQPKYTGPVNCLLTIVKEEGFFGLYKGCFALMFRDCHSFATYFLSYAVFREWFVPVQQSNSELMGILLAGGLAGVVAWSIATPMDVIKSRLQVDGVTQQRYRGVLHCITDSVRQEGVMVLFKGLSLNCVRAFPVNMVVFLTYEAILKQIKPFST</sequence>
<keyword evidence="8" id="KW-0496">Mitochondrion</keyword>
<evidence type="ECO:0000313" key="12">
    <source>
        <dbReference type="EMBL" id="KAG9481474.1"/>
    </source>
</evidence>
<feature type="repeat" description="Solcar" evidence="10">
    <location>
        <begin position="94"/>
        <end position="191"/>
    </location>
</feature>
<comment type="caution">
    <text evidence="12">The sequence shown here is derived from an EMBL/GenBank/DDBJ whole genome shotgun (WGS) entry which is preliminary data.</text>
</comment>